<comment type="caution">
    <text evidence="1">The sequence shown here is derived from an EMBL/GenBank/DDBJ whole genome shotgun (WGS) entry which is preliminary data.</text>
</comment>
<dbReference type="EMBL" id="NBNE01015941">
    <property type="protein sequence ID" value="OWY93512.1"/>
    <property type="molecule type" value="Genomic_DNA"/>
</dbReference>
<dbReference type="AlphaFoldDB" id="A0A225UKB5"/>
<dbReference type="InterPro" id="IPR009057">
    <property type="entry name" value="Homeodomain-like_sf"/>
</dbReference>
<protein>
    <submittedName>
        <fullName evidence="1">Uncharacterized protein</fullName>
    </submittedName>
</protein>
<accession>A0A225UKB5</accession>
<proteinExistence type="predicted"/>
<keyword evidence="2" id="KW-1185">Reference proteome</keyword>
<name>A0A225UKB5_9STRA</name>
<dbReference type="STRING" id="4795.A0A225UKB5"/>
<dbReference type="OrthoDB" id="107171at2759"/>
<dbReference type="Proteomes" id="UP000198211">
    <property type="component" value="Unassembled WGS sequence"/>
</dbReference>
<reference evidence="2" key="1">
    <citation type="submission" date="2017-03" db="EMBL/GenBank/DDBJ databases">
        <title>Phytopthora megakarya and P. palmivora, two closely related causual agents of cacao black pod achieved similar genome size and gene model numbers by different mechanisms.</title>
        <authorList>
            <person name="Ali S."/>
            <person name="Shao J."/>
            <person name="Larry D.J."/>
            <person name="Kronmiller B."/>
            <person name="Shen D."/>
            <person name="Strem M.D."/>
            <person name="Melnick R.L."/>
            <person name="Guiltinan M.J."/>
            <person name="Tyler B.M."/>
            <person name="Meinhardt L.W."/>
            <person name="Bailey B.A."/>
        </authorList>
    </citation>
    <scope>NUCLEOTIDE SEQUENCE [LARGE SCALE GENOMIC DNA]</scope>
    <source>
        <strain evidence="2">zdho120</strain>
    </source>
</reference>
<evidence type="ECO:0000313" key="1">
    <source>
        <dbReference type="EMBL" id="OWY93512.1"/>
    </source>
</evidence>
<dbReference type="SUPFAM" id="SSF46689">
    <property type="entry name" value="Homeodomain-like"/>
    <property type="match status" value="1"/>
</dbReference>
<sequence>MYATEFRWRAVVLHYAYGIPCARVGRIFGISARTVLCWYVQFKESGHVMPGKRKTVPSLPSHVLRFIESYVKSHPCFYVEELQTKIRA</sequence>
<dbReference type="Pfam" id="PF13384">
    <property type="entry name" value="HTH_23"/>
    <property type="match status" value="1"/>
</dbReference>
<evidence type="ECO:0000313" key="2">
    <source>
        <dbReference type="Proteomes" id="UP000198211"/>
    </source>
</evidence>
<gene>
    <name evidence="1" type="ORF">PHMEG_00037072</name>
</gene>
<organism evidence="1 2">
    <name type="scientific">Phytophthora megakarya</name>
    <dbReference type="NCBI Taxonomy" id="4795"/>
    <lineage>
        <taxon>Eukaryota</taxon>
        <taxon>Sar</taxon>
        <taxon>Stramenopiles</taxon>
        <taxon>Oomycota</taxon>
        <taxon>Peronosporomycetes</taxon>
        <taxon>Peronosporales</taxon>
        <taxon>Peronosporaceae</taxon>
        <taxon>Phytophthora</taxon>
    </lineage>
</organism>